<name>A0A0N0DI88_FUSLA</name>
<protein>
    <submittedName>
        <fullName evidence="1">Family protein 1</fullName>
    </submittedName>
</protein>
<proteinExistence type="predicted"/>
<dbReference type="EMBL" id="JXCE01000002">
    <property type="protein sequence ID" value="KPA46664.1"/>
    <property type="molecule type" value="Genomic_DNA"/>
</dbReference>
<dbReference type="Gene3D" id="3.40.50.720">
    <property type="entry name" value="NAD(P)-binding Rossmann-like Domain"/>
    <property type="match status" value="1"/>
</dbReference>
<dbReference type="SUPFAM" id="SSF51735">
    <property type="entry name" value="NAD(P)-binding Rossmann-fold domains"/>
    <property type="match status" value="1"/>
</dbReference>
<dbReference type="Gene3D" id="3.90.25.10">
    <property type="entry name" value="UDP-galactose 4-epimerase, domain 1"/>
    <property type="match status" value="1"/>
</dbReference>
<accession>A0A0N0DI88</accession>
<dbReference type="Proteomes" id="UP000037904">
    <property type="component" value="Unassembled WGS sequence"/>
</dbReference>
<comment type="caution">
    <text evidence="1">The sequence shown here is derived from an EMBL/GenBank/DDBJ whole genome shotgun (WGS) entry which is preliminary data.</text>
</comment>
<dbReference type="AlphaFoldDB" id="A0A0N0DI88"/>
<dbReference type="InterPro" id="IPR036291">
    <property type="entry name" value="NAD(P)-bd_dom_sf"/>
</dbReference>
<reference evidence="1 2" key="1">
    <citation type="submission" date="2015-04" db="EMBL/GenBank/DDBJ databases">
        <title>The draft genome sequence of Fusarium langsethiae, a T-2/HT-2 mycotoxin producer.</title>
        <authorList>
            <person name="Lysoe E."/>
            <person name="Divon H.H."/>
            <person name="Terzi V."/>
            <person name="Orru L."/>
            <person name="Lamontanara A."/>
            <person name="Kolseth A.-K."/>
            <person name="Frandsen R.J."/>
            <person name="Nielsen K."/>
            <person name="Thrane U."/>
        </authorList>
    </citation>
    <scope>NUCLEOTIDE SEQUENCE [LARGE SCALE GENOMIC DNA]</scope>
    <source>
        <strain evidence="1 2">Fl201059</strain>
    </source>
</reference>
<keyword evidence="2" id="KW-1185">Reference proteome</keyword>
<gene>
    <name evidence="1" type="ORF">FLAG1_00240</name>
</gene>
<evidence type="ECO:0000313" key="1">
    <source>
        <dbReference type="EMBL" id="KPA46664.1"/>
    </source>
</evidence>
<evidence type="ECO:0000313" key="2">
    <source>
        <dbReference type="Proteomes" id="UP000037904"/>
    </source>
</evidence>
<organism evidence="1 2">
    <name type="scientific">Fusarium langsethiae</name>
    <dbReference type="NCBI Taxonomy" id="179993"/>
    <lineage>
        <taxon>Eukaryota</taxon>
        <taxon>Fungi</taxon>
        <taxon>Dikarya</taxon>
        <taxon>Ascomycota</taxon>
        <taxon>Pezizomycotina</taxon>
        <taxon>Sordariomycetes</taxon>
        <taxon>Hypocreomycetidae</taxon>
        <taxon>Hypocreales</taxon>
        <taxon>Nectriaceae</taxon>
        <taxon>Fusarium</taxon>
    </lineage>
</organism>
<sequence>MAQVKTQKKVAVVIGATGLQVSALTLTRIPAEPPILTALSYHQGGSVAQVLSASSHKYTQPDGTYLRSFVLPETTPLPNVAISDTGKLVQYILDHPDLCFERTIAFYSQAISEGEKIQSMASAYNIDIRYHQMSSEEFQSSLKKRNMDDTTALDFTEQLLIFRDFGMIYGRAEFIQANQVSLLR</sequence>